<protein>
    <submittedName>
        <fullName evidence="1">Uncharacterized protein</fullName>
    </submittedName>
</protein>
<dbReference type="AlphaFoldDB" id="A0A1G9DDF9"/>
<keyword evidence="2" id="KW-1185">Reference proteome</keyword>
<reference evidence="1 2" key="1">
    <citation type="submission" date="2016-10" db="EMBL/GenBank/DDBJ databases">
        <authorList>
            <person name="de Groot N.N."/>
        </authorList>
    </citation>
    <scope>NUCLEOTIDE SEQUENCE [LARGE SCALE GENOMIC DNA]</scope>
    <source>
        <strain evidence="1 2">CGMCC 1.10076</strain>
    </source>
</reference>
<evidence type="ECO:0000313" key="1">
    <source>
        <dbReference type="EMBL" id="SDK61880.1"/>
    </source>
</evidence>
<organism evidence="1 2">
    <name type="scientific">Flavobacterium noncentrifugens</name>
    <dbReference type="NCBI Taxonomy" id="1128970"/>
    <lineage>
        <taxon>Bacteria</taxon>
        <taxon>Pseudomonadati</taxon>
        <taxon>Bacteroidota</taxon>
        <taxon>Flavobacteriia</taxon>
        <taxon>Flavobacteriales</taxon>
        <taxon>Flavobacteriaceae</taxon>
        <taxon>Flavobacterium</taxon>
    </lineage>
</organism>
<dbReference type="STRING" id="1128970.SAMN04487935_3790"/>
<name>A0A1G9DDF9_9FLAO</name>
<evidence type="ECO:0000313" key="2">
    <source>
        <dbReference type="Proteomes" id="UP000199580"/>
    </source>
</evidence>
<sequence>MNYREILARQLEEILEKQEEIIINDNLAKVCRELDHFSKKIVKCLEDNVDLPEVDKERIQELNDEYNANIKKYRDLKNSNI</sequence>
<proteinExistence type="predicted"/>
<dbReference type="Proteomes" id="UP000199580">
    <property type="component" value="Unassembled WGS sequence"/>
</dbReference>
<gene>
    <name evidence="1" type="ORF">SAMN04487935_3790</name>
</gene>
<dbReference type="RefSeq" id="WP_091399393.1">
    <property type="nucleotide sequence ID" value="NZ_BKAI01000022.1"/>
</dbReference>
<dbReference type="OrthoDB" id="1375159at2"/>
<accession>A0A1G9DDF9</accession>
<dbReference type="EMBL" id="FNEZ01000010">
    <property type="protein sequence ID" value="SDK61880.1"/>
    <property type="molecule type" value="Genomic_DNA"/>
</dbReference>